<dbReference type="EC" id="2.1.1.-" evidence="1"/>
<dbReference type="AlphaFoldDB" id="A0A5B1CHG2"/>
<sequence>MNSSSSPQSTAKVIPVKEICCPLCDADDFQNVIETRDFIYHIGQQFQFVQCKACQHFYLNPRPTDDSLAACYPKSYGPHQGSVAGRETSTSDSLARTENSKKNSFLRRVLSQVPLLRRFLFWLGQQHGTIMPPLPAESPELIPGQPTRNGPRLLEIGCAYGGFLEQAKVAGWLVDGLEPNSDAARKAQSRGFDVQTKTLSEAEIPSESMDAIVAWMVLEHVPDPGFFTKETFRILKRNGLLAVSIPNASAPERWIFGKHWLGYDAPRHLQLFTEFRIRRLLTESGFTDVKIIHQASLRYWWGSVAAWAMDNYPDAKWPTRWMACFVGEPSEMARRFLLVPEKIISLLRLSGRITVTAKKPD</sequence>
<evidence type="ECO:0000313" key="2">
    <source>
        <dbReference type="Proteomes" id="UP000322699"/>
    </source>
</evidence>
<proteinExistence type="predicted"/>
<keyword evidence="2" id="KW-1185">Reference proteome</keyword>
<dbReference type="InterPro" id="IPR029063">
    <property type="entry name" value="SAM-dependent_MTases_sf"/>
</dbReference>
<dbReference type="OrthoDB" id="2577067at2"/>
<dbReference type="Gene3D" id="3.40.50.150">
    <property type="entry name" value="Vaccinia Virus protein VP39"/>
    <property type="match status" value="1"/>
</dbReference>
<evidence type="ECO:0000313" key="1">
    <source>
        <dbReference type="EMBL" id="KAA1259651.1"/>
    </source>
</evidence>
<comment type="caution">
    <text evidence="1">The sequence shown here is derived from an EMBL/GenBank/DDBJ whole genome shotgun (WGS) entry which is preliminary data.</text>
</comment>
<dbReference type="GO" id="GO:0008168">
    <property type="term" value="F:methyltransferase activity"/>
    <property type="evidence" value="ECO:0007669"/>
    <property type="project" value="UniProtKB-KW"/>
</dbReference>
<keyword evidence="1" id="KW-0489">Methyltransferase</keyword>
<dbReference type="PANTHER" id="PTHR43861">
    <property type="entry name" value="TRANS-ACONITATE 2-METHYLTRANSFERASE-RELATED"/>
    <property type="match status" value="1"/>
</dbReference>
<dbReference type="CDD" id="cd02440">
    <property type="entry name" value="AdoMet_MTases"/>
    <property type="match status" value="1"/>
</dbReference>
<organism evidence="1 2">
    <name type="scientific">Rubripirellula obstinata</name>
    <dbReference type="NCBI Taxonomy" id="406547"/>
    <lineage>
        <taxon>Bacteria</taxon>
        <taxon>Pseudomonadati</taxon>
        <taxon>Planctomycetota</taxon>
        <taxon>Planctomycetia</taxon>
        <taxon>Pirellulales</taxon>
        <taxon>Pirellulaceae</taxon>
        <taxon>Rubripirellula</taxon>
    </lineage>
</organism>
<reference evidence="1 2" key="1">
    <citation type="submission" date="2019-08" db="EMBL/GenBank/DDBJ databases">
        <title>Deep-cultivation of Planctomycetes and their phenomic and genomic characterization uncovers novel biology.</title>
        <authorList>
            <person name="Wiegand S."/>
            <person name="Jogler M."/>
            <person name="Boedeker C."/>
            <person name="Pinto D."/>
            <person name="Vollmers J."/>
            <person name="Rivas-Marin E."/>
            <person name="Kohn T."/>
            <person name="Peeters S.H."/>
            <person name="Heuer A."/>
            <person name="Rast P."/>
            <person name="Oberbeckmann S."/>
            <person name="Bunk B."/>
            <person name="Jeske O."/>
            <person name="Meyerdierks A."/>
            <person name="Storesund J.E."/>
            <person name="Kallscheuer N."/>
            <person name="Luecker S."/>
            <person name="Lage O.M."/>
            <person name="Pohl T."/>
            <person name="Merkel B.J."/>
            <person name="Hornburger P."/>
            <person name="Mueller R.-W."/>
            <person name="Bruemmer F."/>
            <person name="Labrenz M."/>
            <person name="Spormann A.M."/>
            <person name="Op Den Camp H."/>
            <person name="Overmann J."/>
            <person name="Amann R."/>
            <person name="Jetten M.S.M."/>
            <person name="Mascher T."/>
            <person name="Medema M.H."/>
            <person name="Devos D.P."/>
            <person name="Kaster A.-K."/>
            <person name="Ovreas L."/>
            <person name="Rohde M."/>
            <person name="Galperin M.Y."/>
            <person name="Jogler C."/>
        </authorList>
    </citation>
    <scope>NUCLEOTIDE SEQUENCE [LARGE SCALE GENOMIC DNA]</scope>
    <source>
        <strain evidence="1 2">LF1</strain>
    </source>
</reference>
<dbReference type="EMBL" id="VRLW01000001">
    <property type="protein sequence ID" value="KAA1259651.1"/>
    <property type="molecule type" value="Genomic_DNA"/>
</dbReference>
<name>A0A5B1CHG2_9BACT</name>
<dbReference type="SUPFAM" id="SSF53335">
    <property type="entry name" value="S-adenosyl-L-methionine-dependent methyltransferases"/>
    <property type="match status" value="1"/>
</dbReference>
<dbReference type="Proteomes" id="UP000322699">
    <property type="component" value="Unassembled WGS sequence"/>
</dbReference>
<accession>A0A5B1CHG2</accession>
<dbReference type="RefSeq" id="WP_068261210.1">
    <property type="nucleotide sequence ID" value="NZ_LWSK01000023.1"/>
</dbReference>
<dbReference type="GO" id="GO:0032259">
    <property type="term" value="P:methylation"/>
    <property type="evidence" value="ECO:0007669"/>
    <property type="project" value="UniProtKB-KW"/>
</dbReference>
<keyword evidence="1" id="KW-0808">Transferase</keyword>
<dbReference type="Pfam" id="PF13489">
    <property type="entry name" value="Methyltransf_23"/>
    <property type="match status" value="1"/>
</dbReference>
<protein>
    <submittedName>
        <fullName evidence="1">Putative S-adenosylmethionine-dependent methyltransferase</fullName>
        <ecNumber evidence="1">2.1.1.-</ecNumber>
    </submittedName>
</protein>
<gene>
    <name evidence="1" type="ORF">LF1_21860</name>
</gene>